<protein>
    <submittedName>
        <fullName evidence="3">Eukaryotic translation initiation factor 5a</fullName>
    </submittedName>
</protein>
<feature type="domain" description="Translation initiation factor 5A-like N-terminal" evidence="2">
    <location>
        <begin position="4"/>
        <end position="59"/>
    </location>
</feature>
<dbReference type="SUPFAM" id="SSF50249">
    <property type="entry name" value="Nucleic acid-binding proteins"/>
    <property type="match status" value="1"/>
</dbReference>
<feature type="domain" description="Translation initiation factor 5A C-terminal" evidence="1">
    <location>
        <begin position="73"/>
        <end position="133"/>
    </location>
</feature>
<evidence type="ECO:0000313" key="3">
    <source>
        <dbReference type="EMBL" id="KAJ3427998.1"/>
    </source>
</evidence>
<dbReference type="GO" id="GO:0003743">
    <property type="term" value="F:translation initiation factor activity"/>
    <property type="evidence" value="ECO:0007669"/>
    <property type="project" value="UniProtKB-KW"/>
</dbReference>
<proteinExistence type="predicted"/>
<dbReference type="Pfam" id="PF01287">
    <property type="entry name" value="eIF-5a"/>
    <property type="match status" value="1"/>
</dbReference>
<dbReference type="InterPro" id="IPR048670">
    <property type="entry name" value="IF5A-like_N"/>
</dbReference>
<reference evidence="3" key="1">
    <citation type="submission" date="2022-08" db="EMBL/GenBank/DDBJ databases">
        <title>Novel sulphate-reducing endosymbionts in the free-living metamonad Anaeramoeba.</title>
        <authorList>
            <person name="Jerlstrom-Hultqvist J."/>
            <person name="Cepicka I."/>
            <person name="Gallot-Lavallee L."/>
            <person name="Salas-Leiva D."/>
            <person name="Curtis B.A."/>
            <person name="Zahonova K."/>
            <person name="Pipaliya S."/>
            <person name="Dacks J."/>
            <person name="Roger A.J."/>
        </authorList>
    </citation>
    <scope>NUCLEOTIDE SEQUENCE</scope>
    <source>
        <strain evidence="3">Busselton2</strain>
    </source>
</reference>
<dbReference type="GO" id="GO:0003746">
    <property type="term" value="F:translation elongation factor activity"/>
    <property type="evidence" value="ECO:0007669"/>
    <property type="project" value="InterPro"/>
</dbReference>
<dbReference type="InterPro" id="IPR008991">
    <property type="entry name" value="Translation_prot_SH3-like_sf"/>
</dbReference>
<dbReference type="InterPro" id="IPR001884">
    <property type="entry name" value="IF5A-like"/>
</dbReference>
<dbReference type="Proteomes" id="UP001146793">
    <property type="component" value="Unassembled WGS sequence"/>
</dbReference>
<dbReference type="SUPFAM" id="SSF50104">
    <property type="entry name" value="Translation proteins SH3-like domain"/>
    <property type="match status" value="1"/>
</dbReference>
<dbReference type="EMBL" id="JANTQA010000060">
    <property type="protein sequence ID" value="KAJ3427998.1"/>
    <property type="molecule type" value="Genomic_DNA"/>
</dbReference>
<dbReference type="InterPro" id="IPR020189">
    <property type="entry name" value="IF5A_C"/>
</dbReference>
<evidence type="ECO:0000259" key="2">
    <source>
        <dbReference type="Pfam" id="PF21485"/>
    </source>
</evidence>
<dbReference type="GO" id="GO:0045905">
    <property type="term" value="P:positive regulation of translational termination"/>
    <property type="evidence" value="ECO:0007669"/>
    <property type="project" value="InterPro"/>
</dbReference>
<dbReference type="Gene3D" id="2.40.50.140">
    <property type="entry name" value="Nucleic acid-binding proteins"/>
    <property type="match status" value="1"/>
</dbReference>
<dbReference type="PANTHER" id="PTHR11673">
    <property type="entry name" value="TRANSLATION INITIATION FACTOR 5A FAMILY MEMBER"/>
    <property type="match status" value="1"/>
</dbReference>
<dbReference type="InterPro" id="IPR014722">
    <property type="entry name" value="Rib_uL2_dom2"/>
</dbReference>
<dbReference type="GO" id="GO:0003723">
    <property type="term" value="F:RNA binding"/>
    <property type="evidence" value="ECO:0007669"/>
    <property type="project" value="InterPro"/>
</dbReference>
<keyword evidence="3" id="KW-0396">Initiation factor</keyword>
<evidence type="ECO:0000259" key="1">
    <source>
        <dbReference type="Pfam" id="PF01287"/>
    </source>
</evidence>
<organism evidence="3 4">
    <name type="scientific">Anaeramoeba flamelloides</name>
    <dbReference type="NCBI Taxonomy" id="1746091"/>
    <lineage>
        <taxon>Eukaryota</taxon>
        <taxon>Metamonada</taxon>
        <taxon>Anaeramoebidae</taxon>
        <taxon>Anaeramoeba</taxon>
    </lineage>
</organism>
<evidence type="ECO:0000313" key="4">
    <source>
        <dbReference type="Proteomes" id="UP001146793"/>
    </source>
</evidence>
<sequence>MSVTKQAHFFKIGDHVIIKDHICKITQMTLYGVYQKQRKKIRFQAHDIFTQEQIEDLIPFLYNLQEPKLTEVRYGVIDVQDQTVTLMELDGDYETIDLTQQNEELCRGLQKHLKEKKDLIATVTSSMGQSHITHYEEEN</sequence>
<dbReference type="GO" id="GO:0045901">
    <property type="term" value="P:positive regulation of translational elongation"/>
    <property type="evidence" value="ECO:0007669"/>
    <property type="project" value="InterPro"/>
</dbReference>
<gene>
    <name evidence="3" type="ORF">M0812_25629</name>
</gene>
<dbReference type="AlphaFoldDB" id="A0AAV7YK97"/>
<keyword evidence="3" id="KW-0648">Protein biosynthesis</keyword>
<dbReference type="InterPro" id="IPR012340">
    <property type="entry name" value="NA-bd_OB-fold"/>
</dbReference>
<name>A0AAV7YK97_9EUKA</name>
<dbReference type="Pfam" id="PF21485">
    <property type="entry name" value="IF5A-like_N"/>
    <property type="match status" value="1"/>
</dbReference>
<comment type="caution">
    <text evidence="3">The sequence shown here is derived from an EMBL/GenBank/DDBJ whole genome shotgun (WGS) entry which is preliminary data.</text>
</comment>
<accession>A0AAV7YK97</accession>
<dbReference type="Gene3D" id="2.30.30.30">
    <property type="match status" value="1"/>
</dbReference>
<dbReference type="GO" id="GO:0043022">
    <property type="term" value="F:ribosome binding"/>
    <property type="evidence" value="ECO:0007669"/>
    <property type="project" value="InterPro"/>
</dbReference>